<dbReference type="InterPro" id="IPR000276">
    <property type="entry name" value="GPCR_Rhodpsn"/>
</dbReference>
<dbReference type="PROSITE" id="PS50262">
    <property type="entry name" value="G_PROTEIN_RECEP_F1_2"/>
    <property type="match status" value="2"/>
</dbReference>
<evidence type="ECO:0000256" key="11">
    <source>
        <dbReference type="RuleBase" id="RU000688"/>
    </source>
</evidence>
<evidence type="ECO:0000256" key="4">
    <source>
        <dbReference type="ARBA" id="ARBA00022692"/>
    </source>
</evidence>
<evidence type="ECO:0000256" key="5">
    <source>
        <dbReference type="ARBA" id="ARBA00022725"/>
    </source>
</evidence>
<evidence type="ECO:0000256" key="1">
    <source>
        <dbReference type="ARBA" id="ARBA00004651"/>
    </source>
</evidence>
<evidence type="ECO:0000256" key="12">
    <source>
        <dbReference type="SAM" id="Phobius"/>
    </source>
</evidence>
<dbReference type="PRINTS" id="PR00237">
    <property type="entry name" value="GPCRRHODOPSN"/>
</dbReference>
<gene>
    <name evidence="14" type="ORF">U0070_025560</name>
</gene>
<feature type="transmembrane region" description="Helical" evidence="12">
    <location>
        <begin position="493"/>
        <end position="512"/>
    </location>
</feature>
<feature type="transmembrane region" description="Helical" evidence="12">
    <location>
        <begin position="32"/>
        <end position="55"/>
    </location>
</feature>
<evidence type="ECO:0000256" key="3">
    <source>
        <dbReference type="ARBA" id="ARBA00022606"/>
    </source>
</evidence>
<evidence type="ECO:0000256" key="6">
    <source>
        <dbReference type="ARBA" id="ARBA00022989"/>
    </source>
</evidence>
<dbReference type="GO" id="GO:0005886">
    <property type="term" value="C:plasma membrane"/>
    <property type="evidence" value="ECO:0007669"/>
    <property type="project" value="UniProtKB-SubCell"/>
</dbReference>
<dbReference type="PROSITE" id="PS00237">
    <property type="entry name" value="G_PROTEIN_RECEP_F1_1"/>
    <property type="match status" value="2"/>
</dbReference>
<feature type="transmembrane region" description="Helical" evidence="12">
    <location>
        <begin position="524"/>
        <end position="543"/>
    </location>
</feature>
<dbReference type="PANTHER" id="PTHR48018">
    <property type="entry name" value="OLFACTORY RECEPTOR"/>
    <property type="match status" value="1"/>
</dbReference>
<feature type="transmembrane region" description="Helical" evidence="12">
    <location>
        <begin position="391"/>
        <end position="409"/>
    </location>
</feature>
<dbReference type="Gene3D" id="1.20.1070.10">
    <property type="entry name" value="Rhodopsin 7-helix transmembrane proteins"/>
    <property type="match status" value="2"/>
</dbReference>
<reference evidence="14 15" key="1">
    <citation type="journal article" date="2023" name="bioRxiv">
        <title>Conserved and derived expression patterns and positive selection on dental genes reveal complex evolutionary context of ever-growing rodent molars.</title>
        <authorList>
            <person name="Calamari Z.T."/>
            <person name="Song A."/>
            <person name="Cohen E."/>
            <person name="Akter M."/>
            <person name="Roy R.D."/>
            <person name="Hallikas O."/>
            <person name="Christensen M.M."/>
            <person name="Li P."/>
            <person name="Marangoni P."/>
            <person name="Jernvall J."/>
            <person name="Klein O.D."/>
        </authorList>
    </citation>
    <scope>NUCLEOTIDE SEQUENCE [LARGE SCALE GENOMIC DNA]</scope>
    <source>
        <strain evidence="14">V071</strain>
    </source>
</reference>
<feature type="transmembrane region" description="Helical" evidence="12">
    <location>
        <begin position="349"/>
        <end position="371"/>
    </location>
</feature>
<feature type="transmembrane region" description="Helical" evidence="12">
    <location>
        <begin position="204"/>
        <end position="230"/>
    </location>
</feature>
<dbReference type="GO" id="GO:0004984">
    <property type="term" value="F:olfactory receptor activity"/>
    <property type="evidence" value="ECO:0007669"/>
    <property type="project" value="InterPro"/>
</dbReference>
<comment type="similarity">
    <text evidence="11">Belongs to the G-protein coupled receptor 1 family.</text>
</comment>
<dbReference type="FunFam" id="1.20.1070.10:FF:000003">
    <property type="entry name" value="Olfactory receptor"/>
    <property type="match status" value="2"/>
</dbReference>
<evidence type="ECO:0000256" key="9">
    <source>
        <dbReference type="ARBA" id="ARBA00023170"/>
    </source>
</evidence>
<feature type="transmembrane region" description="Helical" evidence="12">
    <location>
        <begin position="105"/>
        <end position="127"/>
    </location>
</feature>
<dbReference type="EMBL" id="JBBHLL010000779">
    <property type="protein sequence ID" value="KAK7797750.1"/>
    <property type="molecule type" value="Genomic_DNA"/>
</dbReference>
<accession>A0AAW0H8M7</accession>
<dbReference type="PRINTS" id="PR00245">
    <property type="entry name" value="OLFACTORYR"/>
</dbReference>
<dbReference type="AlphaFoldDB" id="A0AAW0H8M7"/>
<keyword evidence="2" id="KW-1003">Cell membrane</keyword>
<proteinExistence type="inferred from homology"/>
<keyword evidence="10 11" id="KW-0807">Transducer</keyword>
<evidence type="ECO:0000256" key="2">
    <source>
        <dbReference type="ARBA" id="ARBA00022475"/>
    </source>
</evidence>
<keyword evidence="9 11" id="KW-0675">Receptor</keyword>
<keyword evidence="6 12" id="KW-1133">Transmembrane helix</keyword>
<comment type="subcellular location">
    <subcellularLocation>
        <location evidence="1">Cell membrane</location>
        <topology evidence="1">Multi-pass membrane protein</topology>
    </subcellularLocation>
</comment>
<keyword evidence="8 12" id="KW-0472">Membrane</keyword>
<dbReference type="CDD" id="cd15945">
    <property type="entry name" value="7tmA_OR5C1-like"/>
    <property type="match status" value="1"/>
</dbReference>
<dbReference type="Pfam" id="PF13853">
    <property type="entry name" value="7tm_4"/>
    <property type="match status" value="2"/>
</dbReference>
<keyword evidence="15" id="KW-1185">Reference proteome</keyword>
<feature type="non-terminal residue" evidence="14">
    <location>
        <position position="1"/>
    </location>
</feature>
<evidence type="ECO:0000313" key="15">
    <source>
        <dbReference type="Proteomes" id="UP001488838"/>
    </source>
</evidence>
<evidence type="ECO:0000259" key="13">
    <source>
        <dbReference type="PROSITE" id="PS50262"/>
    </source>
</evidence>
<keyword evidence="7 11" id="KW-0297">G-protein coupled receptor</keyword>
<keyword evidence="5" id="KW-0552">Olfaction</keyword>
<dbReference type="GO" id="GO:0004930">
    <property type="term" value="F:G protein-coupled receptor activity"/>
    <property type="evidence" value="ECO:0007669"/>
    <property type="project" value="UniProtKB-KW"/>
</dbReference>
<dbReference type="Proteomes" id="UP001488838">
    <property type="component" value="Unassembled WGS sequence"/>
</dbReference>
<keyword evidence="3" id="KW-0716">Sensory transduction</keyword>
<feature type="domain" description="G-protein coupled receptors family 1 profile" evidence="13">
    <location>
        <begin position="48"/>
        <end position="297"/>
    </location>
</feature>
<evidence type="ECO:0000313" key="14">
    <source>
        <dbReference type="EMBL" id="KAK7797750.1"/>
    </source>
</evidence>
<protein>
    <recommendedName>
        <fullName evidence="13">G-protein coupled receptors family 1 profile domain-containing protein</fullName>
    </recommendedName>
</protein>
<feature type="transmembrane region" description="Helical" evidence="12">
    <location>
        <begin position="447"/>
        <end position="472"/>
    </location>
</feature>
<feature type="transmembrane region" description="Helical" evidence="12">
    <location>
        <begin position="147"/>
        <end position="165"/>
    </location>
</feature>
<organism evidence="14 15">
    <name type="scientific">Myodes glareolus</name>
    <name type="common">Bank vole</name>
    <name type="synonym">Clethrionomys glareolus</name>
    <dbReference type="NCBI Taxonomy" id="447135"/>
    <lineage>
        <taxon>Eukaryota</taxon>
        <taxon>Metazoa</taxon>
        <taxon>Chordata</taxon>
        <taxon>Craniata</taxon>
        <taxon>Vertebrata</taxon>
        <taxon>Euteleostomi</taxon>
        <taxon>Mammalia</taxon>
        <taxon>Eutheria</taxon>
        <taxon>Euarchontoglires</taxon>
        <taxon>Glires</taxon>
        <taxon>Rodentia</taxon>
        <taxon>Myomorpha</taxon>
        <taxon>Muroidea</taxon>
        <taxon>Cricetidae</taxon>
        <taxon>Arvicolinae</taxon>
        <taxon>Myodes</taxon>
    </lineage>
</organism>
<evidence type="ECO:0000256" key="8">
    <source>
        <dbReference type="ARBA" id="ARBA00023136"/>
    </source>
</evidence>
<dbReference type="InterPro" id="IPR017452">
    <property type="entry name" value="GPCR_Rhodpsn_7TM"/>
</dbReference>
<evidence type="ECO:0000256" key="7">
    <source>
        <dbReference type="ARBA" id="ARBA00023040"/>
    </source>
</evidence>
<feature type="non-terminal residue" evidence="14">
    <location>
        <position position="556"/>
    </location>
</feature>
<feature type="transmembrane region" description="Helical" evidence="12">
    <location>
        <begin position="242"/>
        <end position="268"/>
    </location>
</feature>
<name>A0AAW0H8M7_MYOGA</name>
<dbReference type="SUPFAM" id="SSF81321">
    <property type="entry name" value="Family A G protein-coupled receptor-like"/>
    <property type="match status" value="2"/>
</dbReference>
<sequence length="556" mass="62473">DRRRTKIMDNGNCSSLPEFLLLGITTNPDMKVVIFTTFLTVYLVIILTNVGMIILIRMDSQLQTPMYFFLSHLSFSDLCYSSAVGPKMLMDIFAKDKTIPFVGCALQFFFVCIFIDVECVLLAVMAFDRYKAISNPLMYAVEMSSRVCYQFLLGVYLVGMTDALIHTTLTFRLCFCGSNEINHFFCDIPPILLISCSDTQINELVIFTIFGFIELSTISGVLVSYCYIILSVLKIHSAEGRFKAFSTCTSHLTAVAIFQGTLLFTYFQPSSSYSLDQDKLTSLFYTLVIPMLNPLIYSLRNKDVKEALQKLRNKSHLSFSDLCYSTAIGPKMLVDLLSKKTSIPFLDCAMQFFTFCIFIDAECVLLAVMAFDRYKAISNPLLYSVDMSNRVCFQLLTGVYAVALTDALVHTTLTFHLCFCGSNKINHFFCDIPPVLVLSCSDTQVNVLVIFTVFGFIELSTISGVLVSYCYIISSVMKISSASGRLKAFSTCTSHLTAVAIFQGTMLFMYFRPSSSYSLDQDKVTSLFYTLVIPMLNPLIYSLRNKDVKAALQRVK</sequence>
<evidence type="ECO:0000256" key="10">
    <source>
        <dbReference type="ARBA" id="ARBA00023224"/>
    </source>
</evidence>
<feature type="domain" description="G-protein coupled receptors family 1 profile" evidence="13">
    <location>
        <begin position="316"/>
        <end position="541"/>
    </location>
</feature>
<comment type="caution">
    <text evidence="14">The sequence shown here is derived from an EMBL/GenBank/DDBJ whole genome shotgun (WGS) entry which is preliminary data.</text>
</comment>
<dbReference type="InterPro" id="IPR000725">
    <property type="entry name" value="Olfact_rcpt"/>
</dbReference>
<keyword evidence="4 11" id="KW-0812">Transmembrane</keyword>